<feature type="compositionally biased region" description="Acidic residues" evidence="3">
    <location>
        <begin position="312"/>
        <end position="335"/>
    </location>
</feature>
<dbReference type="InterPro" id="IPR056439">
    <property type="entry name" value="VBS_C3G9"/>
</dbReference>
<dbReference type="InterPro" id="IPR013724">
    <property type="entry name" value="GIT_SHD"/>
</dbReference>
<dbReference type="EMBL" id="ML978713">
    <property type="protein sequence ID" value="KAF2090000.1"/>
    <property type="molecule type" value="Genomic_DNA"/>
</dbReference>
<dbReference type="Proteomes" id="UP000799776">
    <property type="component" value="Unassembled WGS sequence"/>
</dbReference>
<feature type="compositionally biased region" description="Polar residues" evidence="3">
    <location>
        <begin position="1"/>
        <end position="35"/>
    </location>
</feature>
<dbReference type="PANTHER" id="PTHR21601">
    <property type="entry name" value="SPA2 PROTEIN"/>
    <property type="match status" value="1"/>
</dbReference>
<feature type="coiled-coil region" evidence="2">
    <location>
        <begin position="362"/>
        <end position="554"/>
    </location>
</feature>
<feature type="compositionally biased region" description="Polar residues" evidence="3">
    <location>
        <begin position="298"/>
        <end position="310"/>
    </location>
</feature>
<sequence>MAGRNGTLSPISVESANEWSPSSKYNNLGGSDNPYSPTPPTPRSQLITPPASVHTSSTSDSGLPNGMGRHVPSNGNPSPPSSVARSSDGAGLYAANMRDRESMSSRKALMLEDSLSEHYRVLRQYLGPYLRDEQGNLRPNKARDKLLRLSSVQFQELSTDVYDESMRRESERRRGGPNALGNDTPKFLLPKNNYHPKRNQARQKLSTLPLERFRQLATDVFYELERRFPRFTAPDIERVTSPTGSTTSSYRSGPNGRGPSGYRGPSGPGGPPYGRRPSQASSHGPPGGNGFGRPLPKTFQQNTIVPNKSTMVEDDDDPSGVSELEDDNDDAFDLEDAPRQSSRGTTQSVSRRAQTLCADKMLADLNEQIVQLQEKHDHLEAKLKEREEEIERLQTADKERDDSALTVKAELADLRINLERKVEEAQSSLEEAQNLNDSLRAELEKLRVGSAAVEQNLRAQLAEGERADGSDDDWQIRYKQLERELEEQQHVTDQVRREASQFLQEMRILSERSSGTLEKEQKLQDQVSQLESELKEWKTRYARAKTQVRSLRASTVGLNNVANDNIASFVHNADLTQPDGIVAAVHVAKFQLSIDELLQTARRSESAAVLECMKNVVSCVRNISADLTGADSPHTSISGSGAGETIDVAKRQTKLKSRVSATANNLITASKNHASAAGLAPVSLLDAAASHLTTAVVQLLKVVKIRPTPPGEYEYEAEQPATLSNKYYGMPSSVGHSRARSSINSVGSTRYSSTSSPRAWSSRRSDGPNGLLNGANVDLVKESGLEEIKNYLEDQTTDLVNSIQPLVHSIRSTPTGLPLSEQTETAIENYVNDISRIVGNIGHKTREAIESLDNAALVRHAGPVVEVLDDCREGLLQAVAEQESNKREKIPPLAFKVARATKELVLRVERIESEELTETMAVSNEF</sequence>
<organism evidence="5 6">
    <name type="scientific">Saccharata proteae CBS 121410</name>
    <dbReference type="NCBI Taxonomy" id="1314787"/>
    <lineage>
        <taxon>Eukaryota</taxon>
        <taxon>Fungi</taxon>
        <taxon>Dikarya</taxon>
        <taxon>Ascomycota</taxon>
        <taxon>Pezizomycotina</taxon>
        <taxon>Dothideomycetes</taxon>
        <taxon>Dothideomycetes incertae sedis</taxon>
        <taxon>Botryosphaeriales</taxon>
        <taxon>Saccharataceae</taxon>
        <taxon>Saccharata</taxon>
    </lineage>
</organism>
<feature type="region of interest" description="Disordered" evidence="3">
    <location>
        <begin position="235"/>
        <end position="351"/>
    </location>
</feature>
<dbReference type="AlphaFoldDB" id="A0A9P4HZK3"/>
<keyword evidence="2" id="KW-0175">Coiled coil</keyword>
<dbReference type="GO" id="GO:0005826">
    <property type="term" value="C:actomyosin contractile ring"/>
    <property type="evidence" value="ECO:0007669"/>
    <property type="project" value="TreeGrafter"/>
</dbReference>
<evidence type="ECO:0000259" key="4">
    <source>
        <dbReference type="SMART" id="SM00555"/>
    </source>
</evidence>
<keyword evidence="1" id="KW-0677">Repeat</keyword>
<proteinExistence type="predicted"/>
<protein>
    <recommendedName>
        <fullName evidence="4">GIT Spa2 homology (SHD) domain-containing protein</fullName>
    </recommendedName>
</protein>
<dbReference type="GO" id="GO:0005078">
    <property type="term" value="F:MAP-kinase scaffold activity"/>
    <property type="evidence" value="ECO:0007669"/>
    <property type="project" value="TreeGrafter"/>
</dbReference>
<evidence type="ECO:0000313" key="5">
    <source>
        <dbReference type="EMBL" id="KAF2090000.1"/>
    </source>
</evidence>
<feature type="domain" description="GIT Spa2 homology (SHD)" evidence="4">
    <location>
        <begin position="201"/>
        <end position="231"/>
    </location>
</feature>
<dbReference type="OrthoDB" id="5588096at2759"/>
<dbReference type="Pfam" id="PF12205">
    <property type="entry name" value="GIT1_C"/>
    <property type="match status" value="1"/>
</dbReference>
<feature type="compositionally biased region" description="Polar residues" evidence="3">
    <location>
        <begin position="339"/>
        <end position="351"/>
    </location>
</feature>
<dbReference type="PANTHER" id="PTHR21601:SF0">
    <property type="entry name" value="PROTEIN SPA2-RELATED"/>
    <property type="match status" value="1"/>
</dbReference>
<accession>A0A9P4HZK3</accession>
<keyword evidence="6" id="KW-1185">Reference proteome</keyword>
<evidence type="ECO:0000313" key="6">
    <source>
        <dbReference type="Proteomes" id="UP000799776"/>
    </source>
</evidence>
<evidence type="ECO:0000256" key="1">
    <source>
        <dbReference type="ARBA" id="ARBA00022737"/>
    </source>
</evidence>
<feature type="region of interest" description="Disordered" evidence="3">
    <location>
        <begin position="163"/>
        <end position="206"/>
    </location>
</feature>
<dbReference type="SMART" id="SM00555">
    <property type="entry name" value="GIT"/>
    <property type="match status" value="2"/>
</dbReference>
<evidence type="ECO:0000256" key="2">
    <source>
        <dbReference type="SAM" id="Coils"/>
    </source>
</evidence>
<comment type="caution">
    <text evidence="5">The sequence shown here is derived from an EMBL/GenBank/DDBJ whole genome shotgun (WGS) entry which is preliminary data.</text>
</comment>
<feature type="compositionally biased region" description="Basic and acidic residues" evidence="3">
    <location>
        <begin position="164"/>
        <end position="174"/>
    </location>
</feature>
<feature type="compositionally biased region" description="Low complexity" evidence="3">
    <location>
        <begin position="745"/>
        <end position="762"/>
    </location>
</feature>
<dbReference type="Pfam" id="PF23742">
    <property type="entry name" value="VBS_C3G9"/>
    <property type="match status" value="1"/>
</dbReference>
<feature type="compositionally biased region" description="Polar residues" evidence="3">
    <location>
        <begin position="43"/>
        <end position="62"/>
    </location>
</feature>
<dbReference type="GO" id="GO:1902716">
    <property type="term" value="C:cell cortex of growing cell tip"/>
    <property type="evidence" value="ECO:0007669"/>
    <property type="project" value="TreeGrafter"/>
</dbReference>
<feature type="region of interest" description="Disordered" evidence="3">
    <location>
        <begin position="1"/>
        <end position="103"/>
    </location>
</feature>
<reference evidence="5" key="1">
    <citation type="journal article" date="2020" name="Stud. Mycol.">
        <title>101 Dothideomycetes genomes: a test case for predicting lifestyles and emergence of pathogens.</title>
        <authorList>
            <person name="Haridas S."/>
            <person name="Albert R."/>
            <person name="Binder M."/>
            <person name="Bloem J."/>
            <person name="Labutti K."/>
            <person name="Salamov A."/>
            <person name="Andreopoulos B."/>
            <person name="Baker S."/>
            <person name="Barry K."/>
            <person name="Bills G."/>
            <person name="Bluhm B."/>
            <person name="Cannon C."/>
            <person name="Castanera R."/>
            <person name="Culley D."/>
            <person name="Daum C."/>
            <person name="Ezra D."/>
            <person name="Gonzalez J."/>
            <person name="Henrissat B."/>
            <person name="Kuo A."/>
            <person name="Liang C."/>
            <person name="Lipzen A."/>
            <person name="Lutzoni F."/>
            <person name="Magnuson J."/>
            <person name="Mondo S."/>
            <person name="Nolan M."/>
            <person name="Ohm R."/>
            <person name="Pangilinan J."/>
            <person name="Park H.-J."/>
            <person name="Ramirez L."/>
            <person name="Alfaro M."/>
            <person name="Sun H."/>
            <person name="Tritt A."/>
            <person name="Yoshinaga Y."/>
            <person name="Zwiers L.-H."/>
            <person name="Turgeon B."/>
            <person name="Goodwin S."/>
            <person name="Spatafora J."/>
            <person name="Crous P."/>
            <person name="Grigoriev I."/>
        </authorList>
    </citation>
    <scope>NUCLEOTIDE SEQUENCE</scope>
    <source>
        <strain evidence="5">CBS 121410</strain>
    </source>
</reference>
<evidence type="ECO:0000256" key="3">
    <source>
        <dbReference type="SAM" id="MobiDB-lite"/>
    </source>
</evidence>
<dbReference type="InterPro" id="IPR039892">
    <property type="entry name" value="Spa2/Sph1"/>
</dbReference>
<dbReference type="Pfam" id="PF08518">
    <property type="entry name" value="GIT_SHD"/>
    <property type="match status" value="2"/>
</dbReference>
<feature type="region of interest" description="Disordered" evidence="3">
    <location>
        <begin position="734"/>
        <end position="768"/>
    </location>
</feature>
<name>A0A9P4HZK3_9PEZI</name>
<gene>
    <name evidence="5" type="ORF">K490DRAFT_35888</name>
</gene>
<feature type="compositionally biased region" description="Gly residues" evidence="3">
    <location>
        <begin position="255"/>
        <end position="267"/>
    </location>
</feature>
<feature type="domain" description="GIT Spa2 homology (SHD)" evidence="4">
    <location>
        <begin position="142"/>
        <end position="172"/>
    </location>
</feature>
<dbReference type="InterPro" id="IPR022018">
    <property type="entry name" value="GIT1_C"/>
</dbReference>